<dbReference type="Gene3D" id="3.60.20.10">
    <property type="entry name" value="Glutamine Phosphoribosylpyrophosphate, subunit 1, domain 1"/>
    <property type="match status" value="1"/>
</dbReference>
<reference evidence="4" key="1">
    <citation type="submission" date="2022-03" db="EMBL/GenBank/DDBJ databases">
        <title>Draft genome sequence of Aduncisulcus paluster, a free-living microaerophilic Fornicata.</title>
        <authorList>
            <person name="Yuyama I."/>
            <person name="Kume K."/>
            <person name="Tamura T."/>
            <person name="Inagaki Y."/>
            <person name="Hashimoto T."/>
        </authorList>
    </citation>
    <scope>NUCLEOTIDE SEQUENCE</scope>
    <source>
        <strain evidence="4">NY0171</strain>
    </source>
</reference>
<dbReference type="Pfam" id="PF00227">
    <property type="entry name" value="Proteasome"/>
    <property type="match status" value="1"/>
</dbReference>
<gene>
    <name evidence="4" type="ORF">ADUPG1_014164</name>
</gene>
<dbReference type="GO" id="GO:0000502">
    <property type="term" value="C:proteasome complex"/>
    <property type="evidence" value="ECO:0007669"/>
    <property type="project" value="UniProtKB-KW"/>
</dbReference>
<keyword evidence="1 4" id="KW-0647">Proteasome</keyword>
<evidence type="ECO:0000313" key="5">
    <source>
        <dbReference type="Proteomes" id="UP001057375"/>
    </source>
</evidence>
<dbReference type="SMART" id="SM00948">
    <property type="entry name" value="Proteasome_A_N"/>
    <property type="match status" value="1"/>
</dbReference>
<accession>A0ABQ5KB02</accession>
<proteinExistence type="predicted"/>
<dbReference type="InterPro" id="IPR050115">
    <property type="entry name" value="Proteasome_alpha"/>
</dbReference>
<sequence>MSASGYDRDITVFSPEGILYQVVYTFKAVKTAGITSFAIKGKDCVVVLSQKKVSDALCDASYVKFVHSVTKNVYMLVTGRQADGKAILMSARSMANEFQNDYGYEIPAQLLAQKIADKNQAATQEAWRRPLGVSCVLFSSLPPPAVSVDEEEPVSGIPVMYHVDPAGFFSSVVAMSMGTKDSEGCTYLERVMRARKERQKKEAKRRQKEERKEEEEEEEKGEKRDMEDEEEEEDMEVQEGVFGELTAEKCCFILLSTVHYVLGEGVKASDVEMYVCDKDGLKRKTDSEVDDLLGVIAESE</sequence>
<dbReference type="InterPro" id="IPR029055">
    <property type="entry name" value="Ntn_hydrolases_N"/>
</dbReference>
<dbReference type="SUPFAM" id="SSF56235">
    <property type="entry name" value="N-terminal nucleophile aminohydrolases (Ntn hydrolases)"/>
    <property type="match status" value="1"/>
</dbReference>
<evidence type="ECO:0000256" key="2">
    <source>
        <dbReference type="SAM" id="MobiDB-lite"/>
    </source>
</evidence>
<name>A0ABQ5KB02_9EUKA</name>
<comment type="caution">
    <text evidence="4">The sequence shown here is derived from an EMBL/GenBank/DDBJ whole genome shotgun (WGS) entry which is preliminary data.</text>
</comment>
<keyword evidence="5" id="KW-1185">Reference proteome</keyword>
<evidence type="ECO:0000313" key="4">
    <source>
        <dbReference type="EMBL" id="GKT29729.1"/>
    </source>
</evidence>
<protein>
    <submittedName>
        <fullName evidence="4">Proteasome, subunit alpha/beta like protein</fullName>
    </submittedName>
</protein>
<dbReference type="EMBL" id="BQXS01013848">
    <property type="protein sequence ID" value="GKT29729.1"/>
    <property type="molecule type" value="Genomic_DNA"/>
</dbReference>
<feature type="domain" description="Proteasome alpha-type subunits" evidence="3">
    <location>
        <begin position="6"/>
        <end position="28"/>
    </location>
</feature>
<dbReference type="InterPro" id="IPR001353">
    <property type="entry name" value="Proteasome_sua/b"/>
</dbReference>
<feature type="region of interest" description="Disordered" evidence="2">
    <location>
        <begin position="198"/>
        <end position="233"/>
    </location>
</feature>
<organism evidence="4 5">
    <name type="scientific">Aduncisulcus paluster</name>
    <dbReference type="NCBI Taxonomy" id="2918883"/>
    <lineage>
        <taxon>Eukaryota</taxon>
        <taxon>Metamonada</taxon>
        <taxon>Carpediemonas-like organisms</taxon>
        <taxon>Aduncisulcus</taxon>
    </lineage>
</organism>
<dbReference type="PANTHER" id="PTHR11599">
    <property type="entry name" value="PROTEASOME SUBUNIT ALPHA/BETA"/>
    <property type="match status" value="1"/>
</dbReference>
<dbReference type="Pfam" id="PF10584">
    <property type="entry name" value="Proteasome_A_N"/>
    <property type="match status" value="1"/>
</dbReference>
<evidence type="ECO:0000259" key="3">
    <source>
        <dbReference type="SMART" id="SM00948"/>
    </source>
</evidence>
<dbReference type="Proteomes" id="UP001057375">
    <property type="component" value="Unassembled WGS sequence"/>
</dbReference>
<dbReference type="InterPro" id="IPR000426">
    <property type="entry name" value="Proteasome_asu_N"/>
</dbReference>
<evidence type="ECO:0000256" key="1">
    <source>
        <dbReference type="ARBA" id="ARBA00022942"/>
    </source>
</evidence>